<dbReference type="InterPro" id="IPR000504">
    <property type="entry name" value="RRM_dom"/>
</dbReference>
<feature type="region of interest" description="Disordered" evidence="4">
    <location>
        <begin position="454"/>
        <end position="493"/>
    </location>
</feature>
<evidence type="ECO:0000256" key="4">
    <source>
        <dbReference type="SAM" id="MobiDB-lite"/>
    </source>
</evidence>
<dbReference type="Gene3D" id="3.30.70.330">
    <property type="match status" value="1"/>
</dbReference>
<dbReference type="GO" id="GO:0003677">
    <property type="term" value="F:DNA binding"/>
    <property type="evidence" value="ECO:0007669"/>
    <property type="project" value="UniProtKB-KW"/>
</dbReference>
<dbReference type="GO" id="GO:0005654">
    <property type="term" value="C:nucleoplasm"/>
    <property type="evidence" value="ECO:0007669"/>
    <property type="project" value="TreeGrafter"/>
</dbReference>
<evidence type="ECO:0000259" key="6">
    <source>
        <dbReference type="PROSITE" id="PS50172"/>
    </source>
</evidence>
<keyword evidence="3" id="KW-0694">RNA-binding</keyword>
<evidence type="ECO:0000256" key="1">
    <source>
        <dbReference type="ARBA" id="ARBA00004123"/>
    </source>
</evidence>
<gene>
    <name evidence="7" type="ORF">HOLleu_38970</name>
</gene>
<dbReference type="SMART" id="SM00360">
    <property type="entry name" value="RRM"/>
    <property type="match status" value="1"/>
</dbReference>
<dbReference type="PROSITE" id="PS50102">
    <property type="entry name" value="RRM"/>
    <property type="match status" value="1"/>
</dbReference>
<dbReference type="InterPro" id="IPR001357">
    <property type="entry name" value="BRCT_dom"/>
</dbReference>
<dbReference type="OrthoDB" id="5997366at2759"/>
<feature type="region of interest" description="Disordered" evidence="4">
    <location>
        <begin position="628"/>
        <end position="652"/>
    </location>
</feature>
<dbReference type="SUPFAM" id="SSF54928">
    <property type="entry name" value="RNA-binding domain, RBD"/>
    <property type="match status" value="1"/>
</dbReference>
<name>A0A9Q1BDZ7_HOLLE</name>
<keyword evidence="7" id="KW-0238">DNA-binding</keyword>
<feature type="compositionally biased region" description="Polar residues" evidence="4">
    <location>
        <begin position="467"/>
        <end position="483"/>
    </location>
</feature>
<feature type="compositionally biased region" description="Polar residues" evidence="4">
    <location>
        <begin position="1693"/>
        <end position="1718"/>
    </location>
</feature>
<dbReference type="PROSITE" id="PS50172">
    <property type="entry name" value="BRCT"/>
    <property type="match status" value="1"/>
</dbReference>
<feature type="region of interest" description="Disordered" evidence="4">
    <location>
        <begin position="1645"/>
        <end position="1718"/>
    </location>
</feature>
<dbReference type="PANTHER" id="PTHR48033">
    <property type="entry name" value="RNA-BINDING (RRM/RBD/RNP MOTIFS) FAMILY PROTEIN"/>
    <property type="match status" value="1"/>
</dbReference>
<dbReference type="GO" id="GO:0003723">
    <property type="term" value="F:RNA binding"/>
    <property type="evidence" value="ECO:0007669"/>
    <property type="project" value="UniProtKB-UniRule"/>
</dbReference>
<feature type="domain" description="RRM" evidence="5">
    <location>
        <begin position="1480"/>
        <end position="1551"/>
    </location>
</feature>
<comment type="caution">
    <text evidence="7">The sequence shown here is derived from an EMBL/GenBank/DDBJ whole genome shotgun (WGS) entry which is preliminary data.</text>
</comment>
<evidence type="ECO:0000256" key="2">
    <source>
        <dbReference type="ARBA" id="ARBA00023242"/>
    </source>
</evidence>
<feature type="compositionally biased region" description="Polar residues" evidence="4">
    <location>
        <begin position="1663"/>
        <end position="1675"/>
    </location>
</feature>
<dbReference type="Gene3D" id="2.30.30.140">
    <property type="match status" value="1"/>
</dbReference>
<protein>
    <submittedName>
        <fullName evidence="7">TAR DNA-binding protein 43</fullName>
    </submittedName>
</protein>
<evidence type="ECO:0000313" key="7">
    <source>
        <dbReference type="EMBL" id="KAJ8021694.1"/>
    </source>
</evidence>
<keyword evidence="2" id="KW-0539">Nucleus</keyword>
<dbReference type="GO" id="GO:0010468">
    <property type="term" value="P:regulation of gene expression"/>
    <property type="evidence" value="ECO:0007669"/>
    <property type="project" value="TreeGrafter"/>
</dbReference>
<dbReference type="Pfam" id="PF00076">
    <property type="entry name" value="RRM_1"/>
    <property type="match status" value="1"/>
</dbReference>
<evidence type="ECO:0000256" key="3">
    <source>
        <dbReference type="PROSITE-ProRule" id="PRU00176"/>
    </source>
</evidence>
<keyword evidence="8" id="KW-1185">Reference proteome</keyword>
<dbReference type="GO" id="GO:0000785">
    <property type="term" value="C:chromatin"/>
    <property type="evidence" value="ECO:0007669"/>
    <property type="project" value="TreeGrafter"/>
</dbReference>
<reference evidence="7" key="1">
    <citation type="submission" date="2021-10" db="EMBL/GenBank/DDBJ databases">
        <title>Tropical sea cucumber genome reveals ecological adaptation and Cuvierian tubules defense mechanism.</title>
        <authorList>
            <person name="Chen T."/>
        </authorList>
    </citation>
    <scope>NUCLEOTIDE SEQUENCE</scope>
    <source>
        <strain evidence="7">Nanhai2018</strain>
        <tissue evidence="7">Muscle</tissue>
    </source>
</reference>
<feature type="compositionally biased region" description="Basic and acidic residues" evidence="4">
    <location>
        <begin position="1584"/>
        <end position="1612"/>
    </location>
</feature>
<feature type="compositionally biased region" description="Gly residues" evidence="4">
    <location>
        <begin position="1566"/>
        <end position="1583"/>
    </location>
</feature>
<sequence>MEVEVGDSVHAIDELGRWESGKAVAIDGDNIAVHFIGWGDEYDVVVSRNEVRKSLDSFPGFHARRKRRLVPRAKLDLLKRLCRGDTINVKGVNDTAVVHVVDCFHQSITILVGDEERNIDVTDLSLGPSHLDAEEMAVDDTQVSQVQRKLEDDISGFAFLYNSLGERVECGSVVTIKSFPSAAWIVTGLGKNDGTLFGDAELLKDNDITVKAPVDKINLSTEALTQNSRKHARQLFAKAFDHSMELAKGKLEVTDMNLTLPKFLVIELGMVDGKNPQNPPFIIKEDILFTDVEYELSGAIVMRPNHFFNIAKVGEQFALIDGYPRIEEIHLFPKMFSSFSGAVRNDESDTSLTYTSNPLNEVGVHVLVYHRKDDKSDISFMQILLPQNDSDAADPNQISGVSCDFESGPSLAGHIPDVTATDTGLHVDATHTIPIDDLTSNRTSGVVKQDCFRKELFPNKPDGTPSRAKSYSTTKSKQAPVSSQRKKPGLKTKSKAFDVGHTKEVKNGMQGTTKMSATVELNNCSVRTKTFNGVGFLSCNDIFKALNMSTHLRKEGYRMLDKRLQRLGFSIEDVFIIKGCRRKFIRVDAVCGIVFEEKGRSKVWKDAQEKVKRDLISLLYTKLEKPTTTKGSNVEHSTPEKHWRKGRTPKKERQKVLKAKLEECLQSTYKGKKKLLCDGLGKLINSSGRKEGLFEKTEVVDMLKKVPPTKKGRGRSLNLLQEISDENSTKCLSVKDLIHLEENFSGTRLVEELRKLLPGVVPSQKVERNQKSEYWREFLSILKPQRISTGWRIDPYRLLDMLNFKYPWLGESKHWKLYGDGREIGGRKSTFISINILNNEAVLHGISYHDPNEVYPLAIFYEKDSRDNMEENCASWLPDFLTSKSNEGHTFYLCGDEMFLEAVLDDSGTLAPNSISGWNIYSNMSKETKGLTCNKSGLRTDLSIKIDRQHPGNLFPSIPITNVVMCIMHGFARSVEKLLTLEVEDILSEGVKAHEAGFEKSAYIDSKVSSLEANINKRGVRQGGFSIDIDNNGKISPIKLNKDHALTILSPPPEGFVDTYPHVLEGVCSSCIIQNNLPPAVKAALKLHNSYTSFELAANIWKHFYTMYVILKKDPDPILKDAATEGSLDPNDYIFGYSRKDKEDYMYNAECFYQLFTLRYGYNNLTPYMMKFIDIAPLLLTSLPFSLGRFQNEGGEHANYLHNRFYYHHTTRHGGSNRVDPILALFNNMYKRISYSVTRGDGSPTSTKQVTEYSDFVAQYVKASKIPSGIKAKEVEIYVTDSSSKDEHDQMTTGLFSSYTFILCGAIPKIDGKIYSHSNFKELVKSSSGKIRDKLPPVGSSTKKYVVLVNPNVASKKTLPLSVRLALKGGFPVLDFKFVTSCLKEGNLLDMTNFKVDFSKCSLRYVRQPTLENKHFRRARNMTSIIKRRSVRRRKQALLRVKECNPALRFIKYDRDTRRSRGFGFVRFADAETGHQPERSKLFVRCLSKDMTEQDLKEYFSEFGEVTEVYLPTPHRGFAFVTFEDGDLAQELKERDHIIKGHHVQLNDAEPKSKNRNQWGEMNEGGNFGGGAGGGGGFGGRGDGQYRDYRGRDFHDDRDRGNRGRGRYDGNARDQGMGAMGNQLPMALAAALNQAGWNMLLAQGMQGQGGGHSHPNQGGGQSLGSSANTGSQQQMGGNTDGLGGGYGSPHGMSWSQGNQTGPAGDNSSFFGNQNKGSW</sequence>
<feature type="domain" description="BRCT" evidence="6">
    <location>
        <begin position="1291"/>
        <end position="1396"/>
    </location>
</feature>
<dbReference type="PANTHER" id="PTHR48033:SF9">
    <property type="entry name" value="TAR DNA-BINDING PROTEIN 43"/>
    <property type="match status" value="1"/>
</dbReference>
<accession>A0A9Q1BDZ7</accession>
<dbReference type="EMBL" id="JAIZAY010000021">
    <property type="protein sequence ID" value="KAJ8021694.1"/>
    <property type="molecule type" value="Genomic_DNA"/>
</dbReference>
<dbReference type="InterPro" id="IPR035979">
    <property type="entry name" value="RBD_domain_sf"/>
</dbReference>
<proteinExistence type="predicted"/>
<feature type="compositionally biased region" description="Gly residues" evidence="4">
    <location>
        <begin position="1646"/>
        <end position="1662"/>
    </location>
</feature>
<feature type="compositionally biased region" description="Gly residues" evidence="4">
    <location>
        <begin position="1678"/>
        <end position="1688"/>
    </location>
</feature>
<evidence type="ECO:0000259" key="5">
    <source>
        <dbReference type="PROSITE" id="PS50102"/>
    </source>
</evidence>
<dbReference type="Proteomes" id="UP001152320">
    <property type="component" value="Chromosome 21"/>
</dbReference>
<dbReference type="InterPro" id="IPR012677">
    <property type="entry name" value="Nucleotide-bd_a/b_plait_sf"/>
</dbReference>
<feature type="compositionally biased region" description="Basic residues" evidence="4">
    <location>
        <begin position="484"/>
        <end position="493"/>
    </location>
</feature>
<feature type="region of interest" description="Disordered" evidence="4">
    <location>
        <begin position="1548"/>
        <end position="1617"/>
    </location>
</feature>
<comment type="subcellular location">
    <subcellularLocation>
        <location evidence="1">Nucleus</location>
    </subcellularLocation>
</comment>
<evidence type="ECO:0000313" key="8">
    <source>
        <dbReference type="Proteomes" id="UP001152320"/>
    </source>
</evidence>
<organism evidence="7 8">
    <name type="scientific">Holothuria leucospilota</name>
    <name type="common">Black long sea cucumber</name>
    <name type="synonym">Mertensiothuria leucospilota</name>
    <dbReference type="NCBI Taxonomy" id="206669"/>
    <lineage>
        <taxon>Eukaryota</taxon>
        <taxon>Metazoa</taxon>
        <taxon>Echinodermata</taxon>
        <taxon>Eleutherozoa</taxon>
        <taxon>Echinozoa</taxon>
        <taxon>Holothuroidea</taxon>
        <taxon>Aspidochirotacea</taxon>
        <taxon>Aspidochirotida</taxon>
        <taxon>Holothuriidae</taxon>
        <taxon>Holothuria</taxon>
    </lineage>
</organism>